<evidence type="ECO:0000313" key="9">
    <source>
        <dbReference type="Proteomes" id="UP000014160"/>
    </source>
</evidence>
<dbReference type="Pfam" id="PF16555">
    <property type="entry name" value="GramPos_pilinD1"/>
    <property type="match status" value="1"/>
</dbReference>
<keyword evidence="2" id="KW-1133">Transmembrane helix</keyword>
<dbReference type="eggNOG" id="COG4932">
    <property type="taxonomic scope" value="Bacteria"/>
</dbReference>
<dbReference type="Gene3D" id="2.60.40.10">
    <property type="entry name" value="Immunoglobulins"/>
    <property type="match status" value="2"/>
</dbReference>
<feature type="compositionally biased region" description="Basic and acidic residues" evidence="1">
    <location>
        <begin position="349"/>
        <end position="366"/>
    </location>
</feature>
<evidence type="ECO:0000313" key="8">
    <source>
        <dbReference type="Proteomes" id="UP000013750"/>
    </source>
</evidence>
<evidence type="ECO:0000313" key="7">
    <source>
        <dbReference type="EMBL" id="EOW83297.1"/>
    </source>
</evidence>
<keyword evidence="9" id="KW-1185">Reference proteome</keyword>
<dbReference type="RefSeq" id="WP_010779762.1">
    <property type="nucleotide sequence ID" value="NZ_ASWH01000001.1"/>
</dbReference>
<dbReference type="OrthoDB" id="2199792at2"/>
<gene>
    <name evidence="7" type="ORF">I592_02624</name>
    <name evidence="6" type="ORF">UKC_01343</name>
</gene>
<evidence type="ECO:0000256" key="3">
    <source>
        <dbReference type="SAM" id="SignalP"/>
    </source>
</evidence>
<dbReference type="HOGENOM" id="CLU_029024_2_0_9"/>
<evidence type="ECO:0000256" key="1">
    <source>
        <dbReference type="SAM" id="MobiDB-lite"/>
    </source>
</evidence>
<name>R2XQH9_9ENTE</name>
<dbReference type="Pfam" id="PF17802">
    <property type="entry name" value="SpaA"/>
    <property type="match status" value="1"/>
</dbReference>
<dbReference type="InterPro" id="IPR048052">
    <property type="entry name" value="FM1-like"/>
</dbReference>
<protein>
    <submittedName>
        <fullName evidence="6">Fimbrial isopeptide formation D2 domain-containing protein</fullName>
    </submittedName>
</protein>
<reference evidence="6 8" key="1">
    <citation type="submission" date="2013-02" db="EMBL/GenBank/DDBJ databases">
        <title>The Genome Sequence of Enterococcus gilvus ATCC BAA-350.</title>
        <authorList>
            <consortium name="The Broad Institute Genome Sequencing Platform"/>
            <consortium name="The Broad Institute Genome Sequencing Center for Infectious Disease"/>
            <person name="Earl A.M."/>
            <person name="Gilmore M.S."/>
            <person name="Lebreton F."/>
            <person name="Walker B."/>
            <person name="Young S.K."/>
            <person name="Zeng Q."/>
            <person name="Gargeya S."/>
            <person name="Fitzgerald M."/>
            <person name="Haas B."/>
            <person name="Abouelleil A."/>
            <person name="Alvarado L."/>
            <person name="Arachchi H.M."/>
            <person name="Berlin A.M."/>
            <person name="Chapman S.B."/>
            <person name="Dewar J."/>
            <person name="Goldberg J."/>
            <person name="Griggs A."/>
            <person name="Gujja S."/>
            <person name="Hansen M."/>
            <person name="Howarth C."/>
            <person name="Imamovic A."/>
            <person name="Larimer J."/>
            <person name="McCowan C."/>
            <person name="Murphy C."/>
            <person name="Neiman D."/>
            <person name="Pearson M."/>
            <person name="Priest M."/>
            <person name="Roberts A."/>
            <person name="Saif S."/>
            <person name="Shea T."/>
            <person name="Sisk P."/>
            <person name="Sykes S."/>
            <person name="Wortman J."/>
            <person name="Nusbaum C."/>
            <person name="Birren B."/>
        </authorList>
    </citation>
    <scope>NUCLEOTIDE SEQUENCE [LARGE SCALE GENOMIC DNA]</scope>
    <source>
        <strain evidence="6 8">ATCC BAA-350</strain>
    </source>
</reference>
<evidence type="ECO:0000259" key="4">
    <source>
        <dbReference type="Pfam" id="PF16555"/>
    </source>
</evidence>
<evidence type="ECO:0000313" key="6">
    <source>
        <dbReference type="EMBL" id="EOI57129.1"/>
    </source>
</evidence>
<sequence length="546" mass="58990">MKKLTKLIAAVLMVSSIVLGGFNAFAAPDAPIAPAQGDLTIHKYLLTDDAAGPAGTGDASDANTVPDSAIKLQGVKFTVYKVGAPAEPTPNAPKVIPGGEGWTYVLNEDDMEVTAKKGSESYVYAVGTGIEKTTAVDGTAKWEDLDKGQYLVVESDISGAKNPTGEEVKIEVKTPNFVVAVPMSIKNSSGHITGWNDDVHVFPKNEAIEAVKEVEQTNDVSIGDILDFKITATVPEKIDEYIKFNISDTLDEALDLVPGSVKVYGAKGTPLVETELINPGSPDEYYTIEPIDSGDPTRGFKVVFTEKGRKHLAVTDYKKVIVKFQAKINEKAVFNPVTDDHGNVIPNKGKLEYTNENNDEKDKDTNETETPVGQIELEKVDKDGNAIKTDTAKFKISNTEANARAERFIKVKKDAGGNVIEVAYPNKNGDGTYDKPDLTGFVDYEVETDIADGKARFVGLKVPIDYWLVETKAPDGYNLLGDPFNVKFDTDEAEKNAKYVLEKDVINSNGFKLPETGGMGVIALVVAGIVLIGLAIMLVLPKKRHS</sequence>
<comment type="caution">
    <text evidence="6">The sequence shown here is derived from an EMBL/GenBank/DDBJ whole genome shotgun (WGS) entry which is preliminary data.</text>
</comment>
<dbReference type="InterPro" id="IPR032364">
    <property type="entry name" value="GramPos_pilinD1_N"/>
</dbReference>
<keyword evidence="2" id="KW-0812">Transmembrane</keyword>
<dbReference type="InterPro" id="IPR026466">
    <property type="entry name" value="Fim_isopep_form_D2_dom"/>
</dbReference>
<feature type="transmembrane region" description="Helical" evidence="2">
    <location>
        <begin position="517"/>
        <end position="540"/>
    </location>
</feature>
<keyword evidence="2" id="KW-0472">Membrane</keyword>
<keyword evidence="3" id="KW-0732">Signal</keyword>
<feature type="domain" description="SpaA-like prealbumin fold" evidence="5">
    <location>
        <begin position="373"/>
        <end position="494"/>
    </location>
</feature>
<dbReference type="PATRIC" id="fig|1158614.3.peg.1354"/>
<dbReference type="Gene3D" id="2.60.40.740">
    <property type="match status" value="1"/>
</dbReference>
<dbReference type="NCBIfam" id="TIGR01167">
    <property type="entry name" value="LPXTG_anchor"/>
    <property type="match status" value="1"/>
</dbReference>
<reference evidence="7 9" key="2">
    <citation type="submission" date="2013-03" db="EMBL/GenBank/DDBJ databases">
        <title>The Genome Sequence of Enterococcus gilvus ATCC BAA-350 (PacBio/Illumina hybrid assembly).</title>
        <authorList>
            <consortium name="The Broad Institute Genomics Platform"/>
            <consortium name="The Broad Institute Genome Sequencing Center for Infectious Disease"/>
            <person name="Earl A."/>
            <person name="Russ C."/>
            <person name="Gilmore M."/>
            <person name="Surin D."/>
            <person name="Walker B."/>
            <person name="Young S."/>
            <person name="Zeng Q."/>
            <person name="Gargeya S."/>
            <person name="Fitzgerald M."/>
            <person name="Haas B."/>
            <person name="Abouelleil A."/>
            <person name="Allen A.W."/>
            <person name="Alvarado L."/>
            <person name="Arachchi H.M."/>
            <person name="Berlin A.M."/>
            <person name="Chapman S.B."/>
            <person name="Gainer-Dewar J."/>
            <person name="Goldberg J."/>
            <person name="Griggs A."/>
            <person name="Gujja S."/>
            <person name="Hansen M."/>
            <person name="Howarth C."/>
            <person name="Imamovic A."/>
            <person name="Ireland A."/>
            <person name="Larimer J."/>
            <person name="McCowan C."/>
            <person name="Murphy C."/>
            <person name="Pearson M."/>
            <person name="Poon T.W."/>
            <person name="Priest M."/>
            <person name="Roberts A."/>
            <person name="Saif S."/>
            <person name="Shea T."/>
            <person name="Sisk P."/>
            <person name="Sykes S."/>
            <person name="Wortman J."/>
            <person name="Nusbaum C."/>
            <person name="Birren B."/>
        </authorList>
    </citation>
    <scope>NUCLEOTIDE SEQUENCE [LARGE SCALE GENOMIC DNA]</scope>
    <source>
        <strain evidence="7 9">ATCC BAA-350</strain>
    </source>
</reference>
<dbReference type="NCBIfam" id="TIGR04226">
    <property type="entry name" value="RrgB_K2N_iso_D2"/>
    <property type="match status" value="1"/>
</dbReference>
<feature type="region of interest" description="Disordered" evidence="1">
    <location>
        <begin position="345"/>
        <end position="372"/>
    </location>
</feature>
<proteinExistence type="predicted"/>
<dbReference type="NCBIfam" id="NF033902">
    <property type="entry name" value="iso_D2_wall_anc"/>
    <property type="match status" value="1"/>
</dbReference>
<feature type="domain" description="Gram-positive pilin subunit D1 N-terminal" evidence="4">
    <location>
        <begin position="36"/>
        <end position="206"/>
    </location>
</feature>
<feature type="signal peptide" evidence="3">
    <location>
        <begin position="1"/>
        <end position="26"/>
    </location>
</feature>
<dbReference type="EMBL" id="ASWH01000001">
    <property type="protein sequence ID" value="EOW83297.1"/>
    <property type="molecule type" value="Genomic_DNA"/>
</dbReference>
<evidence type="ECO:0000259" key="5">
    <source>
        <dbReference type="Pfam" id="PF17802"/>
    </source>
</evidence>
<dbReference type="InterPro" id="IPR013783">
    <property type="entry name" value="Ig-like_fold"/>
</dbReference>
<dbReference type="EMBL" id="AJDQ01000006">
    <property type="protein sequence ID" value="EOI57129.1"/>
    <property type="molecule type" value="Genomic_DNA"/>
</dbReference>
<dbReference type="Proteomes" id="UP000014160">
    <property type="component" value="Unassembled WGS sequence"/>
</dbReference>
<evidence type="ECO:0000256" key="2">
    <source>
        <dbReference type="SAM" id="Phobius"/>
    </source>
</evidence>
<accession>R2XQH9</accession>
<dbReference type="AlphaFoldDB" id="R2XQH9"/>
<dbReference type="InterPro" id="IPR041033">
    <property type="entry name" value="SpaA_PFL_dom_1"/>
</dbReference>
<dbReference type="Proteomes" id="UP000013750">
    <property type="component" value="Unassembled WGS sequence"/>
</dbReference>
<feature type="chain" id="PRO_5004358150" evidence="3">
    <location>
        <begin position="27"/>
        <end position="546"/>
    </location>
</feature>
<organism evidence="6 8">
    <name type="scientific">Enterococcus gilvus ATCC BAA-350</name>
    <dbReference type="NCBI Taxonomy" id="1158614"/>
    <lineage>
        <taxon>Bacteria</taxon>
        <taxon>Bacillati</taxon>
        <taxon>Bacillota</taxon>
        <taxon>Bacilli</taxon>
        <taxon>Lactobacillales</taxon>
        <taxon>Enterococcaceae</taxon>
        <taxon>Enterococcus</taxon>
    </lineage>
</organism>